<dbReference type="Proteomes" id="UP000054047">
    <property type="component" value="Unassembled WGS sequence"/>
</dbReference>
<sequence>MSRSSIWVDLTPLKATGTVCERTPPASVAAALEADHPQFETTDEVKTAIVDSWEDVESEFLKNLVNSPLNRLFDVVSKPGGPIAC</sequence>
<dbReference type="AlphaFoldDB" id="A0A0C2GDX0"/>
<reference evidence="1 2" key="1">
    <citation type="submission" date="2013-12" db="EMBL/GenBank/DDBJ databases">
        <title>Draft genome of the parsitic nematode Ancylostoma duodenale.</title>
        <authorList>
            <person name="Mitreva M."/>
        </authorList>
    </citation>
    <scope>NUCLEOTIDE SEQUENCE [LARGE SCALE GENOMIC DNA]</scope>
    <source>
        <strain evidence="1 2">Zhejiang</strain>
    </source>
</reference>
<protein>
    <submittedName>
        <fullName evidence="1">Uncharacterized protein</fullName>
    </submittedName>
</protein>
<dbReference type="EMBL" id="KN737631">
    <property type="protein sequence ID" value="KIH55281.1"/>
    <property type="molecule type" value="Genomic_DNA"/>
</dbReference>
<name>A0A0C2GDX0_9BILA</name>
<organism evidence="1 2">
    <name type="scientific">Ancylostoma duodenale</name>
    <dbReference type="NCBI Taxonomy" id="51022"/>
    <lineage>
        <taxon>Eukaryota</taxon>
        <taxon>Metazoa</taxon>
        <taxon>Ecdysozoa</taxon>
        <taxon>Nematoda</taxon>
        <taxon>Chromadorea</taxon>
        <taxon>Rhabditida</taxon>
        <taxon>Rhabditina</taxon>
        <taxon>Rhabditomorpha</taxon>
        <taxon>Strongyloidea</taxon>
        <taxon>Ancylostomatidae</taxon>
        <taxon>Ancylostomatinae</taxon>
        <taxon>Ancylostoma</taxon>
    </lineage>
</organism>
<proteinExistence type="predicted"/>
<evidence type="ECO:0000313" key="2">
    <source>
        <dbReference type="Proteomes" id="UP000054047"/>
    </source>
</evidence>
<evidence type="ECO:0000313" key="1">
    <source>
        <dbReference type="EMBL" id="KIH55281.1"/>
    </source>
</evidence>
<accession>A0A0C2GDX0</accession>
<dbReference type="OrthoDB" id="5896604at2759"/>
<gene>
    <name evidence="1" type="ORF">ANCDUO_14566</name>
</gene>
<keyword evidence="2" id="KW-1185">Reference proteome</keyword>